<keyword evidence="2" id="KW-0560">Oxidoreductase</keyword>
<evidence type="ECO:0000256" key="2">
    <source>
        <dbReference type="ARBA" id="ARBA00023002"/>
    </source>
</evidence>
<dbReference type="InterPro" id="IPR050642">
    <property type="entry name" value="PDH_E1_Alpha_Subunit"/>
</dbReference>
<keyword evidence="3" id="KW-0786">Thiamine pyrophosphate</keyword>
<keyword evidence="6" id="KW-1185">Reference proteome</keyword>
<dbReference type="Pfam" id="PF00676">
    <property type="entry name" value="E1_dh"/>
    <property type="match status" value="1"/>
</dbReference>
<organism evidence="5 6">
    <name type="scientific">Streptantibioticus parmotrematis</name>
    <dbReference type="NCBI Taxonomy" id="2873249"/>
    <lineage>
        <taxon>Bacteria</taxon>
        <taxon>Bacillati</taxon>
        <taxon>Actinomycetota</taxon>
        <taxon>Actinomycetes</taxon>
        <taxon>Kitasatosporales</taxon>
        <taxon>Streptomycetaceae</taxon>
        <taxon>Streptantibioticus</taxon>
    </lineage>
</organism>
<protein>
    <recommendedName>
        <fullName evidence="4">Dehydrogenase E1 component domain-containing protein</fullName>
    </recommendedName>
</protein>
<dbReference type="EMBL" id="JAINVZ010000005">
    <property type="protein sequence ID" value="MBY8885282.1"/>
    <property type="molecule type" value="Genomic_DNA"/>
</dbReference>
<reference evidence="5 6" key="1">
    <citation type="submission" date="2021-08" db="EMBL/GenBank/DDBJ databases">
        <title>Streptomyces sp. PTM05 isolated from lichen.</title>
        <authorList>
            <person name="Somphong A."/>
            <person name="Phongsopitanun W."/>
            <person name="Tanasupawat S."/>
        </authorList>
    </citation>
    <scope>NUCLEOTIDE SEQUENCE [LARGE SCALE GENOMIC DNA]</scope>
    <source>
        <strain evidence="5 6">Ptm05</strain>
    </source>
</reference>
<feature type="domain" description="Dehydrogenase E1 component" evidence="4">
    <location>
        <begin position="33"/>
        <end position="216"/>
    </location>
</feature>
<proteinExistence type="predicted"/>
<gene>
    <name evidence="5" type="ORF">K7472_10540</name>
</gene>
<dbReference type="SUPFAM" id="SSF52518">
    <property type="entry name" value="Thiamin diphosphate-binding fold (THDP-binding)"/>
    <property type="match status" value="1"/>
</dbReference>
<accession>A0ABS7QQ31</accession>
<dbReference type="InterPro" id="IPR001017">
    <property type="entry name" value="DH_E1"/>
</dbReference>
<name>A0ABS7QQ31_9ACTN</name>
<dbReference type="Gene3D" id="3.40.50.970">
    <property type="match status" value="1"/>
</dbReference>
<dbReference type="PANTHER" id="PTHR11516">
    <property type="entry name" value="PYRUVATE DEHYDROGENASE E1 COMPONENT, ALPHA SUBUNIT BACTERIAL AND ORGANELLAR"/>
    <property type="match status" value="1"/>
</dbReference>
<sequence>MLRTMLRIRLFEDRVGGLAHGLPGVPAAGFRGGAEAVVTGVCGALRPRDRVFTPGDPHRRLLAKGFDLAVIVREALGSDDSRTLGKGGWADVVDASRGLFPCGGEMWGPAVATGTALSDHRLGRPHVTAVVVPPSTPAGLFHESVRTAERWSLPVVFVVDASRCEDRRVPSLVDRTRLGDVPRRSVEGGDVVAVTRAVNAAAREARSGGGPCVVEASLTTPCTALAATEDRPVCAHDPIAAYQSRLEALHPTVRRAVATIAAQEDAAVEEAVTAVRDRLVLPDPEVAAVGLYAHGPERVAS</sequence>
<dbReference type="InterPro" id="IPR029061">
    <property type="entry name" value="THDP-binding"/>
</dbReference>
<evidence type="ECO:0000259" key="4">
    <source>
        <dbReference type="Pfam" id="PF00676"/>
    </source>
</evidence>
<evidence type="ECO:0000313" key="5">
    <source>
        <dbReference type="EMBL" id="MBY8885282.1"/>
    </source>
</evidence>
<dbReference type="RefSeq" id="WP_222976503.1">
    <property type="nucleotide sequence ID" value="NZ_JAINVZ010000005.1"/>
</dbReference>
<evidence type="ECO:0000256" key="1">
    <source>
        <dbReference type="ARBA" id="ARBA00001964"/>
    </source>
</evidence>
<dbReference type="PANTHER" id="PTHR11516:SF60">
    <property type="entry name" value="PYRUVATE DEHYDROGENASE E1 COMPONENT SUBUNIT ALPHA"/>
    <property type="match status" value="1"/>
</dbReference>
<comment type="caution">
    <text evidence="5">The sequence shown here is derived from an EMBL/GenBank/DDBJ whole genome shotgun (WGS) entry which is preliminary data.</text>
</comment>
<comment type="cofactor">
    <cofactor evidence="1">
        <name>thiamine diphosphate</name>
        <dbReference type="ChEBI" id="CHEBI:58937"/>
    </cofactor>
</comment>
<evidence type="ECO:0000256" key="3">
    <source>
        <dbReference type="ARBA" id="ARBA00023052"/>
    </source>
</evidence>
<evidence type="ECO:0000313" key="6">
    <source>
        <dbReference type="Proteomes" id="UP001198565"/>
    </source>
</evidence>
<dbReference type="Proteomes" id="UP001198565">
    <property type="component" value="Unassembled WGS sequence"/>
</dbReference>